<proteinExistence type="predicted"/>
<gene>
    <name evidence="4" type="ORF">N0B31_06845</name>
</gene>
<dbReference type="AlphaFoldDB" id="A0A9E7R508"/>
<keyword evidence="5" id="KW-1185">Reference proteome</keyword>
<evidence type="ECO:0000256" key="1">
    <source>
        <dbReference type="SAM" id="MobiDB-lite"/>
    </source>
</evidence>
<evidence type="ECO:0000313" key="4">
    <source>
        <dbReference type="EMBL" id="UWM56000.1"/>
    </source>
</evidence>
<evidence type="ECO:0000256" key="2">
    <source>
        <dbReference type="SAM" id="Phobius"/>
    </source>
</evidence>
<accession>A0A9E7R508</accession>
<organism evidence="4 5">
    <name type="scientific">Salinirubellus salinus</name>
    <dbReference type="NCBI Taxonomy" id="1364945"/>
    <lineage>
        <taxon>Archaea</taxon>
        <taxon>Methanobacteriati</taxon>
        <taxon>Methanobacteriota</taxon>
        <taxon>Stenosarchaea group</taxon>
        <taxon>Halobacteria</taxon>
        <taxon>Halobacteriales</taxon>
        <taxon>Natronomonadaceae</taxon>
        <taxon>Salinirubellus</taxon>
    </lineage>
</organism>
<keyword evidence="2" id="KW-0812">Transmembrane</keyword>
<dbReference type="Proteomes" id="UP001057580">
    <property type="component" value="Chromosome"/>
</dbReference>
<feature type="domain" description="DUF7282" evidence="3">
    <location>
        <begin position="55"/>
        <end position="174"/>
    </location>
</feature>
<evidence type="ECO:0000313" key="5">
    <source>
        <dbReference type="Proteomes" id="UP001057580"/>
    </source>
</evidence>
<name>A0A9E7R508_9EURY</name>
<evidence type="ECO:0000259" key="3">
    <source>
        <dbReference type="Pfam" id="PF23951"/>
    </source>
</evidence>
<dbReference type="KEGG" id="ssai:N0B31_06845"/>
<dbReference type="Pfam" id="PF23951">
    <property type="entry name" value="DUF7282"/>
    <property type="match status" value="1"/>
</dbReference>
<feature type="region of interest" description="Disordered" evidence="1">
    <location>
        <begin position="180"/>
        <end position="207"/>
    </location>
</feature>
<keyword evidence="2" id="KW-0472">Membrane</keyword>
<reference evidence="4" key="1">
    <citation type="submission" date="2022-09" db="EMBL/GenBank/DDBJ databases">
        <title>Diverse halophilic archaea isolated from saline environments.</title>
        <authorList>
            <person name="Cui H.-L."/>
        </authorList>
    </citation>
    <scope>NUCLEOTIDE SEQUENCE</scope>
    <source>
        <strain evidence="4">ZS-35-S2</strain>
    </source>
</reference>
<keyword evidence="2" id="KW-1133">Transmembrane helix</keyword>
<feature type="transmembrane region" description="Helical" evidence="2">
    <location>
        <begin position="209"/>
        <end position="228"/>
    </location>
</feature>
<dbReference type="InterPro" id="IPR055706">
    <property type="entry name" value="Slg1/2_DUF7282"/>
</dbReference>
<sequence>MHRTLTVALFALLLAFAPMADVAGATTPTPAETAVDSVAVADAATTETASLAHPANVTITNQSPGGTTVVDEVYVADGGFVIVRDATLEEGGEDVLASVRGSTPYLTAGVHENVTVTLPQPIDDDSTLVAMPHRDTDGDRVYDFVASNGQADGPYVNAPADSTAGSIVVAAAEVTVELGDTEVDSPTATETMADEDPDPSTPDGSSGDGAGFGLVAALLAVVALALLARRY</sequence>
<protein>
    <recommendedName>
        <fullName evidence="3">DUF7282 domain-containing protein</fullName>
    </recommendedName>
</protein>
<dbReference type="EMBL" id="CP104003">
    <property type="protein sequence ID" value="UWM56000.1"/>
    <property type="molecule type" value="Genomic_DNA"/>
</dbReference>
<dbReference type="RefSeq" id="WP_260595120.1">
    <property type="nucleotide sequence ID" value="NZ_CP104003.1"/>
</dbReference>
<dbReference type="GeneID" id="74942125"/>